<sequence>MRTSSLLTGLLAASAQAWMPEHRELAAFNRTSNYLSKRAHDLPTWKIRGVNLGGWLLSEPWLMVDEWAAMGCGTACSEFDCVRALGQAKADTAFNAHYGRWITPSMVQDMHNAGLNTIRIPIGYWSFRDIVDSSESFPKMDLKYLDAVVQKAADLGMFVVMDLHGAPGSQKTQDAFTGQCLPTSGLPGFFTQRNYDRAAKWLDWMTRRIHTKASYRATVGILGVVNEPQTDRDQGGMPQAERDTLTQKYYPQALKAVRDAEKALGIADSERLHVQFMDTLWGAGNPKSNLPNDNRVIYDDHNYVGNAVTEINANAKQADYMYYTCYQDDRLADGDTPKVVQEWSLTVNNEYSAEFDWNKSVNEAFYKQWFIAQQRLYEKTNGWIFWTWRAQLNDPRWDYSYLLYKKWIPTTAAGLDASVKRDVCTEYFGSVGMIAKTKSMKLRA</sequence>
<dbReference type="GO" id="GO:0046557">
    <property type="term" value="F:glucan endo-1,6-beta-glucosidase activity"/>
    <property type="evidence" value="ECO:0007669"/>
    <property type="project" value="UniProtKB-EC"/>
</dbReference>
<feature type="domain" description="Glycoside hydrolase family 5" evidence="19">
    <location>
        <begin position="93"/>
        <end position="390"/>
    </location>
</feature>
<evidence type="ECO:0000256" key="9">
    <source>
        <dbReference type="ARBA" id="ARBA00023316"/>
    </source>
</evidence>
<evidence type="ECO:0000256" key="15">
    <source>
        <dbReference type="ARBA" id="ARBA00042025"/>
    </source>
</evidence>
<evidence type="ECO:0000256" key="16">
    <source>
        <dbReference type="ARBA" id="ARBA00043257"/>
    </source>
</evidence>
<dbReference type="PANTHER" id="PTHR31297">
    <property type="entry name" value="GLUCAN ENDO-1,6-BETA-GLUCOSIDASE B"/>
    <property type="match status" value="1"/>
</dbReference>
<evidence type="ECO:0000313" key="21">
    <source>
        <dbReference type="Proteomes" id="UP000249619"/>
    </source>
</evidence>
<keyword evidence="4 18" id="KW-0732">Signal</keyword>
<reference evidence="21" key="1">
    <citation type="submission" date="2018-05" db="EMBL/GenBank/DDBJ databases">
        <title>Draft genome sequence of Stemphylium lycopersici strain CIDEFI 213.</title>
        <authorList>
            <person name="Medina R."/>
            <person name="Franco M.E.E."/>
            <person name="Lucentini C.G."/>
            <person name="Saparrat M.C.N."/>
            <person name="Balatti P.A."/>
        </authorList>
    </citation>
    <scope>NUCLEOTIDE SEQUENCE [LARGE SCALE GENOMIC DNA]</scope>
    <source>
        <strain evidence="21">CIDEFI 213</strain>
    </source>
</reference>
<evidence type="ECO:0000256" key="17">
    <source>
        <dbReference type="RuleBase" id="RU361153"/>
    </source>
</evidence>
<keyword evidence="7" id="KW-0119">Carbohydrate metabolism</keyword>
<dbReference type="GO" id="GO:0004338">
    <property type="term" value="F:glucan exo-1,3-beta-glucosidase activity"/>
    <property type="evidence" value="ECO:0007669"/>
    <property type="project" value="TreeGrafter"/>
</dbReference>
<keyword evidence="6" id="KW-0325">Glycoprotein</keyword>
<dbReference type="Pfam" id="PF00150">
    <property type="entry name" value="Cellulase"/>
    <property type="match status" value="1"/>
</dbReference>
<dbReference type="Gene3D" id="3.20.20.80">
    <property type="entry name" value="Glycosidases"/>
    <property type="match status" value="1"/>
</dbReference>
<keyword evidence="3" id="KW-0964">Secreted</keyword>
<evidence type="ECO:0000256" key="11">
    <source>
        <dbReference type="ARBA" id="ARBA00036633"/>
    </source>
</evidence>
<dbReference type="GO" id="GO:0009251">
    <property type="term" value="P:glucan catabolic process"/>
    <property type="evidence" value="ECO:0007669"/>
    <property type="project" value="TreeGrafter"/>
</dbReference>
<evidence type="ECO:0000256" key="10">
    <source>
        <dbReference type="ARBA" id="ARBA00023326"/>
    </source>
</evidence>
<dbReference type="OrthoDB" id="1887033at2759"/>
<keyword evidence="21" id="KW-1185">Reference proteome</keyword>
<evidence type="ECO:0000313" key="20">
    <source>
        <dbReference type="EMBL" id="RAR14143.1"/>
    </source>
</evidence>
<evidence type="ECO:0000256" key="8">
    <source>
        <dbReference type="ARBA" id="ARBA00023295"/>
    </source>
</evidence>
<feature type="chain" id="PRO_5016834238" description="glucan endo-1,6-beta-glucosidase" evidence="18">
    <location>
        <begin position="18"/>
        <end position="444"/>
    </location>
</feature>
<accession>A0A364NAE1</accession>
<dbReference type="Proteomes" id="UP000249619">
    <property type="component" value="Unassembled WGS sequence"/>
</dbReference>
<gene>
    <name evidence="20" type="ORF">DDE83_002410</name>
</gene>
<dbReference type="GO" id="GO:0005576">
    <property type="term" value="C:extracellular region"/>
    <property type="evidence" value="ECO:0007669"/>
    <property type="project" value="UniProtKB-SubCell"/>
</dbReference>
<evidence type="ECO:0000259" key="19">
    <source>
        <dbReference type="Pfam" id="PF00150"/>
    </source>
</evidence>
<keyword evidence="10" id="KW-0624">Polysaccharide degradation</keyword>
<dbReference type="EMBL" id="QGDH01000025">
    <property type="protein sequence ID" value="RAR14143.1"/>
    <property type="molecule type" value="Genomic_DNA"/>
</dbReference>
<dbReference type="EC" id="3.2.1.75" evidence="13"/>
<evidence type="ECO:0000256" key="7">
    <source>
        <dbReference type="ARBA" id="ARBA00023277"/>
    </source>
</evidence>
<keyword evidence="8 17" id="KW-0326">Glycosidase</keyword>
<evidence type="ECO:0000256" key="13">
    <source>
        <dbReference type="ARBA" id="ARBA00038935"/>
    </source>
</evidence>
<comment type="function">
    <text evidence="12">Beta-glucanases participate in the metabolism of beta-glucan, the main structural component of the cell wall. Acts on lutean, pustulan and 1,6-oligo-beta-D-glucosides.</text>
</comment>
<dbReference type="FunFam" id="3.20.20.80:FF:000269">
    <property type="entry name" value="Probable glucan endo-1,6-beta-glucosidase B"/>
    <property type="match status" value="1"/>
</dbReference>
<dbReference type="GO" id="GO:0071555">
    <property type="term" value="P:cell wall organization"/>
    <property type="evidence" value="ECO:0007669"/>
    <property type="project" value="UniProtKB-KW"/>
</dbReference>
<evidence type="ECO:0000256" key="12">
    <source>
        <dbReference type="ARBA" id="ARBA00037628"/>
    </source>
</evidence>
<evidence type="ECO:0000256" key="3">
    <source>
        <dbReference type="ARBA" id="ARBA00022525"/>
    </source>
</evidence>
<dbReference type="GO" id="GO:0009986">
    <property type="term" value="C:cell surface"/>
    <property type="evidence" value="ECO:0007669"/>
    <property type="project" value="TreeGrafter"/>
</dbReference>
<evidence type="ECO:0000256" key="14">
    <source>
        <dbReference type="ARBA" id="ARBA00041472"/>
    </source>
</evidence>
<evidence type="ECO:0000256" key="5">
    <source>
        <dbReference type="ARBA" id="ARBA00022801"/>
    </source>
</evidence>
<dbReference type="InterPro" id="IPR050386">
    <property type="entry name" value="Glycosyl_hydrolase_5"/>
</dbReference>
<dbReference type="InterPro" id="IPR001547">
    <property type="entry name" value="Glyco_hydro_5"/>
</dbReference>
<comment type="caution">
    <text evidence="20">The sequence shown here is derived from an EMBL/GenBank/DDBJ whole genome shotgun (WGS) entry which is preliminary data.</text>
</comment>
<keyword evidence="9" id="KW-0961">Cell wall biogenesis/degradation</keyword>
<name>A0A364NAE1_STELY</name>
<proteinExistence type="inferred from homology"/>
<evidence type="ECO:0000256" key="18">
    <source>
        <dbReference type="SAM" id="SignalP"/>
    </source>
</evidence>
<comment type="similarity">
    <text evidence="2 17">Belongs to the glycosyl hydrolase 5 (cellulase A) family.</text>
</comment>
<comment type="catalytic activity">
    <reaction evidence="11">
        <text>Random hydrolysis of (1-&gt;6)-linkages in (1-&gt;6)-beta-D-glucans.</text>
        <dbReference type="EC" id="3.2.1.75"/>
    </reaction>
</comment>
<dbReference type="InterPro" id="IPR017853">
    <property type="entry name" value="GH"/>
</dbReference>
<organism evidence="20 21">
    <name type="scientific">Stemphylium lycopersici</name>
    <name type="common">Tomato gray leaf spot disease fungus</name>
    <name type="synonym">Thyrospora lycopersici</name>
    <dbReference type="NCBI Taxonomy" id="183478"/>
    <lineage>
        <taxon>Eukaryota</taxon>
        <taxon>Fungi</taxon>
        <taxon>Dikarya</taxon>
        <taxon>Ascomycota</taxon>
        <taxon>Pezizomycotina</taxon>
        <taxon>Dothideomycetes</taxon>
        <taxon>Pleosporomycetidae</taxon>
        <taxon>Pleosporales</taxon>
        <taxon>Pleosporineae</taxon>
        <taxon>Pleosporaceae</taxon>
        <taxon>Stemphylium</taxon>
    </lineage>
</organism>
<dbReference type="AlphaFoldDB" id="A0A364NAE1"/>
<evidence type="ECO:0000256" key="6">
    <source>
        <dbReference type="ARBA" id="ARBA00023180"/>
    </source>
</evidence>
<keyword evidence="5 17" id="KW-0378">Hydrolase</keyword>
<comment type="subcellular location">
    <subcellularLocation>
        <location evidence="1">Secreted</location>
    </subcellularLocation>
</comment>
<dbReference type="STRING" id="183478.A0A364NAE1"/>
<dbReference type="SUPFAM" id="SSF51445">
    <property type="entry name" value="(Trans)glycosidases"/>
    <property type="match status" value="1"/>
</dbReference>
<protein>
    <recommendedName>
        <fullName evidence="13">glucan endo-1,6-beta-glucosidase</fullName>
        <ecNumber evidence="13">3.2.1.75</ecNumber>
    </recommendedName>
    <alternativeName>
        <fullName evidence="15">Beta-1,6-glucanase B</fullName>
    </alternativeName>
    <alternativeName>
        <fullName evidence="14">Endo-1,6-beta-D-glucanase B</fullName>
    </alternativeName>
    <alternativeName>
        <fullName evidence="16">Endo-1,6-beta-glucanase B</fullName>
    </alternativeName>
</protein>
<evidence type="ECO:0000256" key="4">
    <source>
        <dbReference type="ARBA" id="ARBA00022729"/>
    </source>
</evidence>
<feature type="signal peptide" evidence="18">
    <location>
        <begin position="1"/>
        <end position="17"/>
    </location>
</feature>
<evidence type="ECO:0000256" key="1">
    <source>
        <dbReference type="ARBA" id="ARBA00004613"/>
    </source>
</evidence>
<dbReference type="PANTHER" id="PTHR31297:SF39">
    <property type="entry name" value="GLUCAN ENDO-1,6-BETA-GLUCOSIDASE B"/>
    <property type="match status" value="1"/>
</dbReference>
<evidence type="ECO:0000256" key="2">
    <source>
        <dbReference type="ARBA" id="ARBA00005641"/>
    </source>
</evidence>